<evidence type="ECO:0000256" key="2">
    <source>
        <dbReference type="SAM" id="MobiDB-lite"/>
    </source>
</evidence>
<proteinExistence type="predicted"/>
<evidence type="ECO:0000256" key="1">
    <source>
        <dbReference type="SAM" id="Coils"/>
    </source>
</evidence>
<feature type="region of interest" description="Disordered" evidence="2">
    <location>
        <begin position="1"/>
        <end position="22"/>
    </location>
</feature>
<sequence>MNQFHEEQDSPTTSSSHTDLDSSPFAPASPLVIWGNPNHRASIAYSTPDGATQRIRETIYAGHLSASHSISARPREETQIFESPVGVVNNLPSVALLPSTYVMSSTAFLDVVTQRQYTSFRLRHIDIEIEAAEAHLAQLQKQRLQLVKLLAYNGEKV</sequence>
<dbReference type="AlphaFoldDB" id="A0A9W8IU00"/>
<reference evidence="3" key="1">
    <citation type="submission" date="2022-06" db="EMBL/GenBank/DDBJ databases">
        <title>Genome Sequence of Candolleomyces eurysporus.</title>
        <authorList>
            <person name="Buettner E."/>
        </authorList>
    </citation>
    <scope>NUCLEOTIDE SEQUENCE</scope>
    <source>
        <strain evidence="3">VTCC 930004</strain>
    </source>
</reference>
<name>A0A9W8IU00_9AGAR</name>
<organism evidence="3 4">
    <name type="scientific">Candolleomyces eurysporus</name>
    <dbReference type="NCBI Taxonomy" id="2828524"/>
    <lineage>
        <taxon>Eukaryota</taxon>
        <taxon>Fungi</taxon>
        <taxon>Dikarya</taxon>
        <taxon>Basidiomycota</taxon>
        <taxon>Agaricomycotina</taxon>
        <taxon>Agaricomycetes</taxon>
        <taxon>Agaricomycetidae</taxon>
        <taxon>Agaricales</taxon>
        <taxon>Agaricineae</taxon>
        <taxon>Psathyrellaceae</taxon>
        <taxon>Candolleomyces</taxon>
    </lineage>
</organism>
<feature type="coiled-coil region" evidence="1">
    <location>
        <begin position="122"/>
        <end position="149"/>
    </location>
</feature>
<feature type="non-terminal residue" evidence="3">
    <location>
        <position position="157"/>
    </location>
</feature>
<dbReference type="Proteomes" id="UP001140091">
    <property type="component" value="Unassembled WGS sequence"/>
</dbReference>
<dbReference type="EMBL" id="JANBPK010001548">
    <property type="protein sequence ID" value="KAJ2921799.1"/>
    <property type="molecule type" value="Genomic_DNA"/>
</dbReference>
<evidence type="ECO:0000313" key="4">
    <source>
        <dbReference type="Proteomes" id="UP001140091"/>
    </source>
</evidence>
<evidence type="ECO:0000313" key="3">
    <source>
        <dbReference type="EMBL" id="KAJ2921799.1"/>
    </source>
</evidence>
<protein>
    <submittedName>
        <fullName evidence="3">Uncharacterized protein</fullName>
    </submittedName>
</protein>
<keyword evidence="1" id="KW-0175">Coiled coil</keyword>
<accession>A0A9W8IU00</accession>
<keyword evidence="4" id="KW-1185">Reference proteome</keyword>
<comment type="caution">
    <text evidence="3">The sequence shown here is derived from an EMBL/GenBank/DDBJ whole genome shotgun (WGS) entry which is preliminary data.</text>
</comment>
<gene>
    <name evidence="3" type="ORF">H1R20_g15296</name>
</gene>
<feature type="compositionally biased region" description="Low complexity" evidence="2">
    <location>
        <begin position="10"/>
        <end position="22"/>
    </location>
</feature>